<protein>
    <submittedName>
        <fullName evidence="1">DUF3289 family protein</fullName>
    </submittedName>
</protein>
<dbReference type="Proteomes" id="UP000839746">
    <property type="component" value="Unassembled WGS sequence"/>
</dbReference>
<dbReference type="EMBL" id="AAILSQ010000020">
    <property type="protein sequence ID" value="ECF6053226.1"/>
    <property type="molecule type" value="Genomic_DNA"/>
</dbReference>
<comment type="caution">
    <text evidence="1">The sequence shown here is derived from an EMBL/GenBank/DDBJ whole genome shotgun (WGS) entry which is preliminary data.</text>
</comment>
<organism evidence="1">
    <name type="scientific">Salmonella enterica subsp. salamae</name>
    <dbReference type="NCBI Taxonomy" id="59202"/>
    <lineage>
        <taxon>Bacteria</taxon>
        <taxon>Pseudomonadati</taxon>
        <taxon>Pseudomonadota</taxon>
        <taxon>Gammaproteobacteria</taxon>
        <taxon>Enterobacterales</taxon>
        <taxon>Enterobacteriaceae</taxon>
        <taxon>Salmonella</taxon>
    </lineage>
</organism>
<reference evidence="1" key="1">
    <citation type="submission" date="2019-07" db="EMBL/GenBank/DDBJ databases">
        <authorList>
            <person name="Ashton P.M."/>
            <person name="Dallman T."/>
            <person name="Nair S."/>
            <person name="De Pinna E."/>
            <person name="Peters T."/>
            <person name="Grant K."/>
        </authorList>
    </citation>
    <scope>NUCLEOTIDE SEQUENCE [LARGE SCALE GENOMIC DNA]</scope>
    <source>
        <strain evidence="1">107213</strain>
    </source>
</reference>
<accession>A0A5Y2S6G1</accession>
<name>A0A5Y2S6G1_SALER</name>
<dbReference type="Pfam" id="PF11692">
    <property type="entry name" value="DUF3289"/>
    <property type="match status" value="1"/>
</dbReference>
<sequence length="279" mass="32877">MIDTSIHLPYTLFETISRFNDNDADDMQYGDMGEPELKSLGLTDISAYVDPYNLIRYTYPQPGSVYNEFKTPSPGEKISYNECIDILFSEMKELSKQFSFYGEYKTIIHELIDHFRYGNGSTFYSQKLNSAFHKRIHEYTNDNPLLKIEDIIEKHFRSLPRSEYVPSLLYEIQTKLLSSRLPKFNEYKDRVNGLGISVHDIAAQKIILLDLKKYAIGWSAIVHFDAQDHFGLDTVDIKNDLYKNFRFFRIWFFLQRNKNFAFKPFFTNFNSVERIGSYI</sequence>
<proteinExistence type="predicted"/>
<dbReference type="AlphaFoldDB" id="A0A5Y2S6G1"/>
<dbReference type="InterPro" id="IPR017483">
    <property type="entry name" value="CHP03034"/>
</dbReference>
<gene>
    <name evidence="1" type="ORF">FNN84_18740</name>
</gene>
<evidence type="ECO:0000313" key="1">
    <source>
        <dbReference type="EMBL" id="ECF6053226.1"/>
    </source>
</evidence>
<dbReference type="NCBIfam" id="TIGR03034">
    <property type="entry name" value="YPO3983 family protein"/>
    <property type="match status" value="1"/>
</dbReference>